<dbReference type="Gene3D" id="3.40.50.2000">
    <property type="entry name" value="Glycogen Phosphorylase B"/>
    <property type="match status" value="2"/>
</dbReference>
<dbReference type="SUPFAM" id="SSF53756">
    <property type="entry name" value="UDP-Glycosyltransferase/glycogen phosphorylase"/>
    <property type="match status" value="1"/>
</dbReference>
<dbReference type="Proteomes" id="UP000237662">
    <property type="component" value="Unassembled WGS sequence"/>
</dbReference>
<keyword evidence="5" id="KW-1185">Reference proteome</keyword>
<accession>A0A2S6I7P8</accession>
<gene>
    <name evidence="4" type="ORF">CLV84_0469</name>
</gene>
<dbReference type="InterPro" id="IPR001296">
    <property type="entry name" value="Glyco_trans_1"/>
</dbReference>
<keyword evidence="4" id="KW-0808">Transferase</keyword>
<feature type="domain" description="Glycosyltransferase subfamily 4-like N-terminal" evidence="3">
    <location>
        <begin position="19"/>
        <end position="182"/>
    </location>
</feature>
<dbReference type="Pfam" id="PF13439">
    <property type="entry name" value="Glyco_transf_4"/>
    <property type="match status" value="1"/>
</dbReference>
<dbReference type="GO" id="GO:0016757">
    <property type="term" value="F:glycosyltransferase activity"/>
    <property type="evidence" value="ECO:0007669"/>
    <property type="project" value="InterPro"/>
</dbReference>
<dbReference type="OrthoDB" id="9811239at2"/>
<reference evidence="4 5" key="1">
    <citation type="submission" date="2018-02" db="EMBL/GenBank/DDBJ databases">
        <title>Genomic Encyclopedia of Archaeal and Bacterial Type Strains, Phase II (KMG-II): from individual species to whole genera.</title>
        <authorList>
            <person name="Goeker M."/>
        </authorList>
    </citation>
    <scope>NUCLEOTIDE SEQUENCE [LARGE SCALE GENOMIC DNA]</scope>
    <source>
        <strain evidence="4 5">DSM 29526</strain>
    </source>
</reference>
<sequence>MKKLTILFPTGSFYPAQTGGPDNTVYWITKALTRRGHQPIIASTDRGQALPMPRGQWLDTDYGRVIYTRNPIHYLPLGVIRRAMKRIREADVLHLSMITYPASFLMAVINSKFYRKPMLWSSRGDLDPPMLLRSPQKKKAVISLINKFVDKDLLWFHSTCDAETEYIRNNFGADSKVIQIPNYMELPKRIETSKEKYFMFIGRIDPKKAIENLIEALGRSKPFLASEFTLKIVGDYYNDYGRMLVDKVESMGLSQKIRFLGHRDGREKEELLAAAWFTFMPSHTENFGIVVMEGLAQGTPAVASTGTPWKILEEHHAGYWIPNDPESLETVIDRILALPAEELSQMNENAYRLAREEFSIHANVSEWEEAYQKILAWNPH</sequence>
<comment type="caution">
    <text evidence="4">The sequence shown here is derived from an EMBL/GenBank/DDBJ whole genome shotgun (WGS) entry which is preliminary data.</text>
</comment>
<keyword evidence="1" id="KW-1133">Transmembrane helix</keyword>
<protein>
    <submittedName>
        <fullName evidence="4">Glycosyltransferase involved in cell wall biosynthesis</fullName>
    </submittedName>
</protein>
<dbReference type="PANTHER" id="PTHR12526:SF637">
    <property type="entry name" value="GLYCOSYLTRANSFERASE EPSF-RELATED"/>
    <property type="match status" value="1"/>
</dbReference>
<name>A0A2S6I7P8_9BACT</name>
<keyword evidence="1" id="KW-0812">Transmembrane</keyword>
<evidence type="ECO:0000313" key="4">
    <source>
        <dbReference type="EMBL" id="PPK87526.1"/>
    </source>
</evidence>
<proteinExistence type="predicted"/>
<evidence type="ECO:0000259" key="2">
    <source>
        <dbReference type="Pfam" id="PF00534"/>
    </source>
</evidence>
<feature type="domain" description="Glycosyl transferase family 1" evidence="2">
    <location>
        <begin position="192"/>
        <end position="352"/>
    </location>
</feature>
<feature type="transmembrane region" description="Helical" evidence="1">
    <location>
        <begin position="92"/>
        <end position="109"/>
    </location>
</feature>
<dbReference type="InterPro" id="IPR028098">
    <property type="entry name" value="Glyco_trans_4-like_N"/>
</dbReference>
<organism evidence="4 5">
    <name type="scientific">Neolewinella xylanilytica</name>
    <dbReference type="NCBI Taxonomy" id="1514080"/>
    <lineage>
        <taxon>Bacteria</taxon>
        <taxon>Pseudomonadati</taxon>
        <taxon>Bacteroidota</taxon>
        <taxon>Saprospiria</taxon>
        <taxon>Saprospirales</taxon>
        <taxon>Lewinellaceae</taxon>
        <taxon>Neolewinella</taxon>
    </lineage>
</organism>
<dbReference type="PANTHER" id="PTHR12526">
    <property type="entry name" value="GLYCOSYLTRANSFERASE"/>
    <property type="match status" value="1"/>
</dbReference>
<evidence type="ECO:0000313" key="5">
    <source>
        <dbReference type="Proteomes" id="UP000237662"/>
    </source>
</evidence>
<dbReference type="RefSeq" id="WP_104418123.1">
    <property type="nucleotide sequence ID" value="NZ_PTJC01000005.1"/>
</dbReference>
<dbReference type="AlphaFoldDB" id="A0A2S6I7P8"/>
<dbReference type="CDD" id="cd03801">
    <property type="entry name" value="GT4_PimA-like"/>
    <property type="match status" value="1"/>
</dbReference>
<evidence type="ECO:0000259" key="3">
    <source>
        <dbReference type="Pfam" id="PF13439"/>
    </source>
</evidence>
<keyword evidence="1" id="KW-0472">Membrane</keyword>
<dbReference type="Pfam" id="PF00534">
    <property type="entry name" value="Glycos_transf_1"/>
    <property type="match status" value="1"/>
</dbReference>
<evidence type="ECO:0000256" key="1">
    <source>
        <dbReference type="SAM" id="Phobius"/>
    </source>
</evidence>
<dbReference type="EMBL" id="PTJC01000005">
    <property type="protein sequence ID" value="PPK87526.1"/>
    <property type="molecule type" value="Genomic_DNA"/>
</dbReference>